<organism evidence="6 7">
    <name type="scientific">Vagococcus teuberi</name>
    <dbReference type="NCBI Taxonomy" id="519472"/>
    <lineage>
        <taxon>Bacteria</taxon>
        <taxon>Bacillati</taxon>
        <taxon>Bacillota</taxon>
        <taxon>Bacilli</taxon>
        <taxon>Lactobacillales</taxon>
        <taxon>Enterococcaceae</taxon>
        <taxon>Vagococcus</taxon>
    </lineage>
</organism>
<dbReference type="SUPFAM" id="SSF54001">
    <property type="entry name" value="Cysteine proteinases"/>
    <property type="match status" value="1"/>
</dbReference>
<dbReference type="PANTHER" id="PTHR10363">
    <property type="entry name" value="BLEOMYCIN HYDROLASE"/>
    <property type="match status" value="1"/>
</dbReference>
<dbReference type="PANTHER" id="PTHR10363:SF2">
    <property type="entry name" value="BLEOMYCIN HYDROLASE"/>
    <property type="match status" value="1"/>
</dbReference>
<name>A0A1J0A835_9ENTE</name>
<dbReference type="OrthoDB" id="1111399at2"/>
<dbReference type="GO" id="GO:0005737">
    <property type="term" value="C:cytoplasm"/>
    <property type="evidence" value="ECO:0007669"/>
    <property type="project" value="TreeGrafter"/>
</dbReference>
<comment type="similarity">
    <text evidence="4">Belongs to the peptidase C1 family.</text>
</comment>
<dbReference type="GO" id="GO:0070005">
    <property type="term" value="F:cysteine-type aminopeptidase activity"/>
    <property type="evidence" value="ECO:0007669"/>
    <property type="project" value="InterPro"/>
</dbReference>
<keyword evidence="3 4" id="KW-0788">Thiol protease</keyword>
<feature type="active site" evidence="5">
    <location>
        <position position="385"/>
    </location>
</feature>
<dbReference type="GO" id="GO:0009636">
    <property type="term" value="P:response to toxic substance"/>
    <property type="evidence" value="ECO:0007669"/>
    <property type="project" value="TreeGrafter"/>
</dbReference>
<evidence type="ECO:0000256" key="4">
    <source>
        <dbReference type="PIRNR" id="PIRNR005700"/>
    </source>
</evidence>
<dbReference type="KEGG" id="vte:BHY08_09885"/>
<dbReference type="Pfam" id="PF03051">
    <property type="entry name" value="Peptidase_C1_2"/>
    <property type="match status" value="1"/>
</dbReference>
<evidence type="ECO:0000256" key="5">
    <source>
        <dbReference type="PIRSR" id="PIRSR005700-1"/>
    </source>
</evidence>
<keyword evidence="1 4" id="KW-0645">Protease</keyword>
<evidence type="ECO:0000256" key="3">
    <source>
        <dbReference type="ARBA" id="ARBA00022807"/>
    </source>
</evidence>
<dbReference type="InterPro" id="IPR000169">
    <property type="entry name" value="Pept_cys_AS"/>
</dbReference>
<keyword evidence="7" id="KW-1185">Reference proteome</keyword>
<protein>
    <recommendedName>
        <fullName evidence="4">Aminopeptidase</fullName>
    </recommendedName>
</protein>
<dbReference type="STRING" id="519472.BHY08_09885"/>
<dbReference type="Proteomes" id="UP000191200">
    <property type="component" value="Chromosome"/>
</dbReference>
<dbReference type="CDD" id="cd00585">
    <property type="entry name" value="Peptidase_C1B"/>
    <property type="match status" value="1"/>
</dbReference>
<dbReference type="GO" id="GO:0006508">
    <property type="term" value="P:proteolysis"/>
    <property type="evidence" value="ECO:0007669"/>
    <property type="project" value="UniProtKB-KW"/>
</dbReference>
<dbReference type="InterPro" id="IPR004134">
    <property type="entry name" value="Peptidase_C1B"/>
</dbReference>
<evidence type="ECO:0000313" key="7">
    <source>
        <dbReference type="Proteomes" id="UP000191200"/>
    </source>
</evidence>
<proteinExistence type="inferred from homology"/>
<reference evidence="6 7" key="1">
    <citation type="submission" date="2016-09" db="EMBL/GenBank/DDBJ databases">
        <title>Vagococcus teuberi sp. nov., isolated from the Malian artisanal sour milk fene.</title>
        <authorList>
            <person name="Wullschleger S."/>
            <person name="Seifert C."/>
            <person name="Baumgartner S."/>
            <person name="Lacroix C."/>
            <person name="Bonfoh B."/>
            <person name="Stevens M.J."/>
            <person name="Meile L."/>
        </authorList>
    </citation>
    <scope>NUCLEOTIDE SEQUENCE [LARGE SCALE GENOMIC DNA]</scope>
    <source>
        <strain evidence="6 7">DSM 21459</strain>
    </source>
</reference>
<gene>
    <name evidence="6" type="ORF">BHY08_09885</name>
</gene>
<dbReference type="RefSeq" id="WP_071457698.1">
    <property type="nucleotide sequence ID" value="NZ_CP017267.1"/>
</dbReference>
<evidence type="ECO:0000256" key="1">
    <source>
        <dbReference type="ARBA" id="ARBA00022670"/>
    </source>
</evidence>
<dbReference type="Gene3D" id="3.90.70.10">
    <property type="entry name" value="Cysteine proteinases"/>
    <property type="match status" value="1"/>
</dbReference>
<dbReference type="GO" id="GO:0043418">
    <property type="term" value="P:homocysteine catabolic process"/>
    <property type="evidence" value="ECO:0007669"/>
    <property type="project" value="TreeGrafter"/>
</dbReference>
<dbReference type="PROSITE" id="PS00139">
    <property type="entry name" value="THIOL_PROTEASE_CYS"/>
    <property type="match status" value="1"/>
</dbReference>
<dbReference type="AlphaFoldDB" id="A0A1J0A835"/>
<feature type="active site" evidence="5">
    <location>
        <position position="70"/>
    </location>
</feature>
<evidence type="ECO:0000313" key="6">
    <source>
        <dbReference type="EMBL" id="APB32090.1"/>
    </source>
</evidence>
<dbReference type="InterPro" id="IPR038765">
    <property type="entry name" value="Papain-like_cys_pep_sf"/>
</dbReference>
<keyword evidence="2 4" id="KW-0378">Hydrolase</keyword>
<dbReference type="EMBL" id="CP017267">
    <property type="protein sequence ID" value="APB32090.1"/>
    <property type="molecule type" value="Genomic_DNA"/>
</dbReference>
<accession>A0A1J0A835</accession>
<dbReference type="PIRSF" id="PIRSF005700">
    <property type="entry name" value="PepC"/>
    <property type="match status" value="1"/>
</dbReference>
<evidence type="ECO:0000256" key="2">
    <source>
        <dbReference type="ARBA" id="ARBA00022801"/>
    </source>
</evidence>
<sequence>MTNELTFDQINNMQELFAGDRANEIAQTAATTNGIFKASENIRAIDDANFNFSIDIDSHKVTNQNQSGRCWMFACLNVIRFQLEKQYNIENFELSQNYLFFYDKLEKANYFYQNILNTANEPISSRDVQFLINSPQQDGGDWNLIISLVEKYGVVPIYEMNDSSCSITSAELNTMLNRKLRRDAVELRQLVKDDATEATIKDYIEKSLSEVYRLLSIALGTPPKTIDFTFRDKDKKYTSYQGLTPQQLYTDYIDIDVTDYVGLINVPAENMPFGKVYEVALSGNMVGGTPNRYLNIKMDELKQSTIKQLKAGEPVWFGCDVLKHFDRQKGIMSHDLYKFEELFNMDFSMTKGDRFNYKESLPTHAMVIGGVNLVGDMPTKWKVENSWGEKIGDQGYCVMDDKWMDEFVFEVVVKKDYLTEDLKQALVTEPVELPFWNPMNPIA</sequence>
<feature type="active site" evidence="5">
    <location>
        <position position="364"/>
    </location>
</feature>
<keyword evidence="4" id="KW-0031">Aminopeptidase</keyword>